<dbReference type="Pfam" id="PF13185">
    <property type="entry name" value="GAF_2"/>
    <property type="match status" value="1"/>
</dbReference>
<dbReference type="InterPro" id="IPR003018">
    <property type="entry name" value="GAF"/>
</dbReference>
<dbReference type="PANTHER" id="PTHR45569">
    <property type="entry name" value="SENSOR PROTEIN KDPD"/>
    <property type="match status" value="1"/>
</dbReference>
<feature type="domain" description="GAF" evidence="2">
    <location>
        <begin position="132"/>
        <end position="281"/>
    </location>
</feature>
<dbReference type="InterPro" id="IPR036097">
    <property type="entry name" value="HisK_dim/P_sf"/>
</dbReference>
<accession>A0A832I4X4</accession>
<reference evidence="4" key="1">
    <citation type="journal article" date="2020" name="mSystems">
        <title>Genome- and Community-Level Interaction Insights into Carbon Utilization and Element Cycling Functions of Hydrothermarchaeota in Hydrothermal Sediment.</title>
        <authorList>
            <person name="Zhou Z."/>
            <person name="Liu Y."/>
            <person name="Xu W."/>
            <person name="Pan J."/>
            <person name="Luo Z.H."/>
            <person name="Li M."/>
        </authorList>
    </citation>
    <scope>NUCLEOTIDE SEQUENCE [LARGE SCALE GENOMIC DNA]</scope>
    <source>
        <strain evidence="4">SpSt-381</strain>
    </source>
</reference>
<dbReference type="PANTHER" id="PTHR45569:SF1">
    <property type="entry name" value="SENSOR PROTEIN KDPD"/>
    <property type="match status" value="1"/>
</dbReference>
<dbReference type="Gene3D" id="1.10.287.130">
    <property type="match status" value="1"/>
</dbReference>
<dbReference type="Pfam" id="PF00512">
    <property type="entry name" value="HisKA"/>
    <property type="match status" value="1"/>
</dbReference>
<evidence type="ECO:0000313" key="4">
    <source>
        <dbReference type="EMBL" id="HGZ42603.1"/>
    </source>
</evidence>
<keyword evidence="4" id="KW-0808">Transferase</keyword>
<feature type="domain" description="Signal transduction histidine kinase dimerisation/phosphoacceptor" evidence="3">
    <location>
        <begin position="302"/>
        <end position="367"/>
    </location>
</feature>
<dbReference type="SUPFAM" id="SSF47384">
    <property type="entry name" value="Homodimeric domain of signal transducing histidine kinase"/>
    <property type="match status" value="1"/>
</dbReference>
<keyword evidence="4" id="KW-0418">Kinase</keyword>
<evidence type="ECO:0000256" key="1">
    <source>
        <dbReference type="SAM" id="MobiDB-lite"/>
    </source>
</evidence>
<name>A0A832I4X4_UNCEI</name>
<dbReference type="SUPFAM" id="SSF55781">
    <property type="entry name" value="GAF domain-like"/>
    <property type="match status" value="1"/>
</dbReference>
<proteinExistence type="predicted"/>
<comment type="caution">
    <text evidence="4">The sequence shown here is derived from an EMBL/GenBank/DDBJ whole genome shotgun (WGS) entry which is preliminary data.</text>
</comment>
<dbReference type="Gene3D" id="3.30.450.40">
    <property type="match status" value="1"/>
</dbReference>
<feature type="region of interest" description="Disordered" evidence="1">
    <location>
        <begin position="386"/>
        <end position="407"/>
    </location>
</feature>
<gene>
    <name evidence="4" type="ORF">ENR23_04115</name>
</gene>
<dbReference type="InterPro" id="IPR052023">
    <property type="entry name" value="Histidine_kinase_KdpD"/>
</dbReference>
<dbReference type="CDD" id="cd00082">
    <property type="entry name" value="HisKA"/>
    <property type="match status" value="1"/>
</dbReference>
<dbReference type="SMART" id="SM00388">
    <property type="entry name" value="HisKA"/>
    <property type="match status" value="1"/>
</dbReference>
<dbReference type="SMART" id="SM00065">
    <property type="entry name" value="GAF"/>
    <property type="match status" value="1"/>
</dbReference>
<organism evidence="4">
    <name type="scientific">Eiseniibacteriota bacterium</name>
    <dbReference type="NCBI Taxonomy" id="2212470"/>
    <lineage>
        <taxon>Bacteria</taxon>
        <taxon>Candidatus Eiseniibacteriota</taxon>
    </lineage>
</organism>
<dbReference type="EMBL" id="DSQF01000008">
    <property type="protein sequence ID" value="HGZ42603.1"/>
    <property type="molecule type" value="Genomic_DNA"/>
</dbReference>
<sequence length="407" mass="44348">MSLEPPDIREPLDDPFVRLSPRGEVEAANAPFRALALAHGVPPEPQRLFGSPLFSLIATVQREGRAHGVLSVVAPGPTRTFRVSATRDGAGAFGLLFVDISDEVAWRRQLFDRNRELTVLNDLVTALSGTLEPEVLARRIHDQTARIMHATSFYIAVHERDTGTIEFLYFVEDNVPRPMKPRPRPWGNGLTERLLRTGRPLLLENDAEGRVRALGLEPLGRPARSWIGAPLMAHGEPIGVIALQDHERDDTYAPHDLELLTIIAGQAAAAIHNARLYQAARRAYDELSRAQARLLESERLRGVTETVGALNHEVNNPLAAIAGNAQLLLRDEDALPPAVLRKVETILDAARRIQSVTARMASLIQATSMPYPGAASILDVRRSLSRDEAEAAAPGAAPTVPPGSPDA</sequence>
<dbReference type="GO" id="GO:0000155">
    <property type="term" value="F:phosphorelay sensor kinase activity"/>
    <property type="evidence" value="ECO:0007669"/>
    <property type="project" value="InterPro"/>
</dbReference>
<protein>
    <submittedName>
        <fullName evidence="4">GAF domain-containing sensor histidine kinase</fullName>
    </submittedName>
</protein>
<evidence type="ECO:0000259" key="2">
    <source>
        <dbReference type="SMART" id="SM00065"/>
    </source>
</evidence>
<evidence type="ECO:0000259" key="3">
    <source>
        <dbReference type="SMART" id="SM00388"/>
    </source>
</evidence>
<dbReference type="InterPro" id="IPR029016">
    <property type="entry name" value="GAF-like_dom_sf"/>
</dbReference>
<dbReference type="InterPro" id="IPR003661">
    <property type="entry name" value="HisK_dim/P_dom"/>
</dbReference>
<dbReference type="AlphaFoldDB" id="A0A832I4X4"/>
<dbReference type="GO" id="GO:0005886">
    <property type="term" value="C:plasma membrane"/>
    <property type="evidence" value="ECO:0007669"/>
    <property type="project" value="TreeGrafter"/>
</dbReference>